<feature type="transmembrane region" description="Helical" evidence="7">
    <location>
        <begin position="400"/>
        <end position="418"/>
    </location>
</feature>
<feature type="active site" evidence="5 6">
    <location>
        <position position="753"/>
    </location>
</feature>
<dbReference type="InterPro" id="IPR000169">
    <property type="entry name" value="Pept_cys_AS"/>
</dbReference>
<keyword evidence="12" id="KW-1185">Reference proteome</keyword>
<dbReference type="PANTHER" id="PTHR10183">
    <property type="entry name" value="CALPAIN"/>
    <property type="match status" value="1"/>
</dbReference>
<gene>
    <name evidence="9" type="ORF">C1SCF055_LOCUS40465</name>
</gene>
<evidence type="ECO:0000256" key="6">
    <source>
        <dbReference type="PROSITE-ProRule" id="PRU00239"/>
    </source>
</evidence>
<keyword evidence="7" id="KW-0472">Membrane</keyword>
<dbReference type="EMBL" id="CAMXCT030006541">
    <property type="protein sequence ID" value="CAL4802958.1"/>
    <property type="molecule type" value="Genomic_DNA"/>
</dbReference>
<reference evidence="10" key="2">
    <citation type="submission" date="2024-04" db="EMBL/GenBank/DDBJ databases">
        <authorList>
            <person name="Chen Y."/>
            <person name="Shah S."/>
            <person name="Dougan E. K."/>
            <person name="Thang M."/>
            <person name="Chan C."/>
        </authorList>
    </citation>
    <scope>NUCLEOTIDE SEQUENCE [LARGE SCALE GENOMIC DNA]</scope>
</reference>
<keyword evidence="2 6" id="KW-0645">Protease</keyword>
<evidence type="ECO:0000313" key="12">
    <source>
        <dbReference type="Proteomes" id="UP001152797"/>
    </source>
</evidence>
<evidence type="ECO:0000313" key="10">
    <source>
        <dbReference type="EMBL" id="CAL1169021.1"/>
    </source>
</evidence>
<dbReference type="GO" id="GO:0006508">
    <property type="term" value="P:proteolysis"/>
    <property type="evidence" value="ECO:0007669"/>
    <property type="project" value="UniProtKB-KW"/>
</dbReference>
<dbReference type="OrthoDB" id="424753at2759"/>
<feature type="active site" evidence="5 6">
    <location>
        <position position="547"/>
    </location>
</feature>
<dbReference type="PRINTS" id="PR00704">
    <property type="entry name" value="CALPAIN"/>
</dbReference>
<accession>A0A9P1DUC7</accession>
<dbReference type="InterPro" id="IPR022684">
    <property type="entry name" value="Calpain_cysteine_protease"/>
</dbReference>
<evidence type="ECO:0000256" key="4">
    <source>
        <dbReference type="ARBA" id="ARBA00022807"/>
    </source>
</evidence>
<evidence type="ECO:0000313" key="11">
    <source>
        <dbReference type="EMBL" id="CAL4802958.1"/>
    </source>
</evidence>
<dbReference type="Gene3D" id="3.90.70.10">
    <property type="entry name" value="Cysteine proteinases"/>
    <property type="match status" value="1"/>
</dbReference>
<name>A0A9P1DUC7_9DINO</name>
<comment type="similarity">
    <text evidence="1">Belongs to the peptidase C2 family.</text>
</comment>
<protein>
    <submittedName>
        <fullName evidence="11">Calpain catalytic domain-containing protein</fullName>
    </submittedName>
</protein>
<feature type="domain" description="Calpain catalytic" evidence="8">
    <location>
        <begin position="491"/>
        <end position="805"/>
    </location>
</feature>
<evidence type="ECO:0000313" key="9">
    <source>
        <dbReference type="EMBL" id="CAI4015646.1"/>
    </source>
</evidence>
<dbReference type="SMART" id="SM00230">
    <property type="entry name" value="CysPc"/>
    <property type="match status" value="1"/>
</dbReference>
<dbReference type="Pfam" id="PF00648">
    <property type="entry name" value="Peptidase_C2"/>
    <property type="match status" value="1"/>
</dbReference>
<dbReference type="Proteomes" id="UP001152797">
    <property type="component" value="Unassembled WGS sequence"/>
</dbReference>
<dbReference type="GO" id="GO:0004198">
    <property type="term" value="F:calcium-dependent cysteine-type endopeptidase activity"/>
    <property type="evidence" value="ECO:0007669"/>
    <property type="project" value="InterPro"/>
</dbReference>
<evidence type="ECO:0000256" key="7">
    <source>
        <dbReference type="SAM" id="Phobius"/>
    </source>
</evidence>
<keyword evidence="4 6" id="KW-0788">Thiol protease</keyword>
<comment type="caution">
    <text evidence="9">The sequence shown here is derived from an EMBL/GenBank/DDBJ whole genome shotgun (WGS) entry which is preliminary data.</text>
</comment>
<keyword evidence="7" id="KW-1133">Transmembrane helix</keyword>
<evidence type="ECO:0000259" key="8">
    <source>
        <dbReference type="PROSITE" id="PS50203"/>
    </source>
</evidence>
<reference evidence="9" key="1">
    <citation type="submission" date="2022-10" db="EMBL/GenBank/DDBJ databases">
        <authorList>
            <person name="Chen Y."/>
            <person name="Dougan E. K."/>
            <person name="Chan C."/>
            <person name="Rhodes N."/>
            <person name="Thang M."/>
        </authorList>
    </citation>
    <scope>NUCLEOTIDE SEQUENCE</scope>
</reference>
<dbReference type="PROSITE" id="PS50203">
    <property type="entry name" value="CALPAIN_CAT"/>
    <property type="match status" value="1"/>
</dbReference>
<feature type="transmembrane region" description="Helical" evidence="7">
    <location>
        <begin position="372"/>
        <end position="393"/>
    </location>
</feature>
<dbReference type="EMBL" id="CAMXCT020006541">
    <property type="protein sequence ID" value="CAL1169021.1"/>
    <property type="molecule type" value="Genomic_DNA"/>
</dbReference>
<dbReference type="SUPFAM" id="SSF54001">
    <property type="entry name" value="Cysteine proteinases"/>
    <property type="match status" value="1"/>
</dbReference>
<evidence type="ECO:0000256" key="3">
    <source>
        <dbReference type="ARBA" id="ARBA00022801"/>
    </source>
</evidence>
<dbReference type="InterPro" id="IPR038765">
    <property type="entry name" value="Papain-like_cys_pep_sf"/>
</dbReference>
<dbReference type="EMBL" id="CAMXCT010006541">
    <property type="protein sequence ID" value="CAI4015646.1"/>
    <property type="molecule type" value="Genomic_DNA"/>
</dbReference>
<evidence type="ECO:0000256" key="1">
    <source>
        <dbReference type="ARBA" id="ARBA00007623"/>
    </source>
</evidence>
<feature type="active site" evidence="5 6">
    <location>
        <position position="726"/>
    </location>
</feature>
<dbReference type="PANTHER" id="PTHR10183:SF379">
    <property type="entry name" value="CALPAIN-5"/>
    <property type="match status" value="1"/>
</dbReference>
<evidence type="ECO:0000256" key="5">
    <source>
        <dbReference type="PIRSR" id="PIRSR622684-1"/>
    </source>
</evidence>
<dbReference type="AlphaFoldDB" id="A0A9P1DUC7"/>
<organism evidence="9">
    <name type="scientific">Cladocopium goreaui</name>
    <dbReference type="NCBI Taxonomy" id="2562237"/>
    <lineage>
        <taxon>Eukaryota</taxon>
        <taxon>Sar</taxon>
        <taxon>Alveolata</taxon>
        <taxon>Dinophyceae</taxon>
        <taxon>Suessiales</taxon>
        <taxon>Symbiodiniaceae</taxon>
        <taxon>Cladocopium</taxon>
    </lineage>
</organism>
<evidence type="ECO:0000256" key="2">
    <source>
        <dbReference type="ARBA" id="ARBA00022670"/>
    </source>
</evidence>
<proteinExistence type="inferred from homology"/>
<dbReference type="PROSITE" id="PS00139">
    <property type="entry name" value="THIOL_PROTEASE_CYS"/>
    <property type="match status" value="1"/>
</dbReference>
<sequence>MPSLVDLPWHSETHHGSSFLRCTRPRFMPDPLTGMPCRDPEEESCNEVHATCAKVPKVGWSPDVKDPMSFVEPKGACELPVEKPPPLSGGGLGGALGNLNKLQNVANAVGNAVSMAQSLAGGGAQNSECNARMIDMPYGLDNPSAVEKSAFGADLAMLGGKTTMKAKLPITVWGQAVHGMSGTWAFDSGGLHSTDYVYKVEQSNGAPDDYYICDSRRRPQHCALLGGNVKQACAAWYDPRQCDFCEDLGDELKCEVRGWNHKEMKWSRVPIYPRDLLGELYRGEWKDVWMRPTFASVRLKKAGFQGKIKKLPMELVTTGPGNEALMCLRWNCQAYGYHGHREDSNHADHLQILEDGGKAAKSAACCAYGKVAAYKMALHRCIFFVLTVAIAGVRRSLRTVAVVLLVLLVTYLVLYGVLRWKLPADSPGRKRADRWLWCWSSLYDGQACCFYNVIFSPVVLTIHAIRIYLPNCLYAYCWRMYWIFGGCCSSFYTDQDFPPQDSSLGKVGGDNANAKSGKSGASTVTWVRAMDFCRQSGAKPQGALGDCWLLAAMATLAEHEGAIDSLFMEHCVKQWTVIKLDDFVPCKPDSRDPLGVARARDGMPEALYAHPHGKETWVMMLEKAFAKLCGSYAATEAGITEWAISAMTGGNAWRYERSSSEKSWERLDLVTQKSEDKRACAFKPTDEKHDDEDFFQLLRHYHRQGAVLCCGGVKEAGQKQGLVPKHAFSLLQVRAVPLNWHSNEYFRMVQIRNPWGTGEWKGSWCDGSPLWDKYPHVKTSLGFSSKDDGTYWMQWEDFCQFWGYVGCVDFGISIFSLKPPLMPDADPLSPLKSCLLGCCRFWFLCHGPRHLFLSHEASDEHIERTVYRQSFGCDPRGAYCRLCERETWTYQCRGLSRIVADQQVNTLSYQVWVKNVVLERIVVTHSGQFENFERHCKGSPGVQVLL</sequence>
<keyword evidence="3 6" id="KW-0378">Hydrolase</keyword>
<keyword evidence="7" id="KW-0812">Transmembrane</keyword>
<dbReference type="InterPro" id="IPR001300">
    <property type="entry name" value="Peptidase_C2_calpain_cat"/>
</dbReference>